<dbReference type="RefSeq" id="WP_179240280.1">
    <property type="nucleotide sequence ID" value="NZ_CP058595.1"/>
</dbReference>
<keyword evidence="1" id="KW-0472">Membrane</keyword>
<keyword evidence="1" id="KW-0812">Transmembrane</keyword>
<evidence type="ECO:0000313" key="2">
    <source>
        <dbReference type="EMBL" id="QLG43944.1"/>
    </source>
</evidence>
<organism evidence="2 3">
    <name type="scientific">Costertonia aggregata</name>
    <dbReference type="NCBI Taxonomy" id="343403"/>
    <lineage>
        <taxon>Bacteria</taxon>
        <taxon>Pseudomonadati</taxon>
        <taxon>Bacteroidota</taxon>
        <taxon>Flavobacteriia</taxon>
        <taxon>Flavobacteriales</taxon>
        <taxon>Flavobacteriaceae</taxon>
        <taxon>Costertonia</taxon>
    </lineage>
</organism>
<reference evidence="2 3" key="1">
    <citation type="journal article" date="2006" name="Int. J. Syst. Evol. Microbiol.">
        <title>Costertonia aggregata gen. nov., sp. nov., a mesophilic marine bacterium of the family Flavobacteriaceae, isolated from a mature biofilm.</title>
        <authorList>
            <person name="Kwon K.K."/>
            <person name="Lee Y.K."/>
            <person name="Lee H.K."/>
        </authorList>
    </citation>
    <scope>NUCLEOTIDE SEQUENCE [LARGE SCALE GENOMIC DNA]</scope>
    <source>
        <strain evidence="2 3">KCCM 42265</strain>
    </source>
</reference>
<keyword evidence="3" id="KW-1185">Reference proteome</keyword>
<protein>
    <submittedName>
        <fullName evidence="2">Uncharacterized protein</fullName>
    </submittedName>
</protein>
<dbReference type="EMBL" id="CP058595">
    <property type="protein sequence ID" value="QLG43944.1"/>
    <property type="molecule type" value="Genomic_DNA"/>
</dbReference>
<dbReference type="Proteomes" id="UP000509302">
    <property type="component" value="Chromosome"/>
</dbReference>
<feature type="transmembrane region" description="Helical" evidence="1">
    <location>
        <begin position="74"/>
        <end position="93"/>
    </location>
</feature>
<evidence type="ECO:0000256" key="1">
    <source>
        <dbReference type="SAM" id="Phobius"/>
    </source>
</evidence>
<dbReference type="AlphaFoldDB" id="A0A7H9AKT7"/>
<keyword evidence="1" id="KW-1133">Transmembrane helix</keyword>
<dbReference type="KEGG" id="cagg:HYG79_00800"/>
<gene>
    <name evidence="2" type="ORF">HYG79_00800</name>
</gene>
<accession>A0A7H9AKT7</accession>
<proteinExistence type="predicted"/>
<evidence type="ECO:0000313" key="3">
    <source>
        <dbReference type="Proteomes" id="UP000509302"/>
    </source>
</evidence>
<name>A0A7H9AKT7_9FLAO</name>
<sequence length="169" mass="19525">MNNIDKKNPFKTPKGYFDSFQARLMDKLVQEEPNVPKNDGFQVPEGYFENLGNDIGQKLKNETKVVQLHPFKKYYIAIASIAAMMLLVLGLNMNTDKNIAFTDLADSDIEAYFDTHELDLSPYEIAEMIPVDELEVSDIIQNQIQENHILEYLNENIDDFEELNMIENE</sequence>